<evidence type="ECO:0000313" key="7">
    <source>
        <dbReference type="Proteomes" id="UP001295423"/>
    </source>
</evidence>
<protein>
    <recommendedName>
        <fullName evidence="8">Protein-tyrosine-phosphatase</fullName>
    </recommendedName>
</protein>
<dbReference type="InterPro" id="IPR000387">
    <property type="entry name" value="Tyr_Pase_dom"/>
</dbReference>
<feature type="domain" description="Tyrosine specific protein phosphatases" evidence="5">
    <location>
        <begin position="172"/>
        <end position="230"/>
    </location>
</feature>
<dbReference type="InterPro" id="IPR016130">
    <property type="entry name" value="Tyr_Pase_AS"/>
</dbReference>
<keyword evidence="1" id="KW-0378">Hydrolase</keyword>
<proteinExistence type="predicted"/>
<dbReference type="SMART" id="SM00195">
    <property type="entry name" value="DSPc"/>
    <property type="match status" value="1"/>
</dbReference>
<dbReference type="SUPFAM" id="SSF52799">
    <property type="entry name" value="(Phosphotyrosine protein) phosphatases II"/>
    <property type="match status" value="1"/>
</dbReference>
<dbReference type="Gene3D" id="3.90.190.10">
    <property type="entry name" value="Protein tyrosine phosphatase superfamily"/>
    <property type="match status" value="1"/>
</dbReference>
<dbReference type="PANTHER" id="PTHR46274">
    <property type="entry name" value="PHOSPHATIDYLINOSITOL PHOSPHATASE"/>
    <property type="match status" value="1"/>
</dbReference>
<name>A0AAD2JIR4_9STRA</name>
<dbReference type="PROSITE" id="PS00383">
    <property type="entry name" value="TYR_PHOSPHATASE_1"/>
    <property type="match status" value="1"/>
</dbReference>
<dbReference type="PROSITE" id="PS50056">
    <property type="entry name" value="TYR_PHOSPHATASE_2"/>
    <property type="match status" value="1"/>
</dbReference>
<dbReference type="GO" id="GO:0004721">
    <property type="term" value="F:phosphoprotein phosphatase activity"/>
    <property type="evidence" value="ECO:0007669"/>
    <property type="project" value="UniProtKB-KW"/>
</dbReference>
<evidence type="ECO:0000256" key="2">
    <source>
        <dbReference type="ARBA" id="ARBA00022912"/>
    </source>
</evidence>
<dbReference type="PANTHER" id="PTHR46274:SF6">
    <property type="entry name" value="TYR_PHOSPHATASE_2 DOMAIN-CONTAINING PROTEIN"/>
    <property type="match status" value="1"/>
</dbReference>
<reference evidence="6" key="1">
    <citation type="submission" date="2023-08" db="EMBL/GenBank/DDBJ databases">
        <authorList>
            <person name="Audoor S."/>
            <person name="Bilcke G."/>
        </authorList>
    </citation>
    <scope>NUCLEOTIDE SEQUENCE</scope>
</reference>
<dbReference type="InterPro" id="IPR020422">
    <property type="entry name" value="TYR_PHOSPHATASE_DUAL_dom"/>
</dbReference>
<dbReference type="EMBL" id="CAKOGP040001869">
    <property type="protein sequence ID" value="CAJ1954337.1"/>
    <property type="molecule type" value="Genomic_DNA"/>
</dbReference>
<evidence type="ECO:0000313" key="6">
    <source>
        <dbReference type="EMBL" id="CAJ1954337.1"/>
    </source>
</evidence>
<feature type="region of interest" description="Disordered" evidence="3">
    <location>
        <begin position="1"/>
        <end position="39"/>
    </location>
</feature>
<gene>
    <name evidence="6" type="ORF">CYCCA115_LOCUS14929</name>
</gene>
<keyword evidence="2" id="KW-0904">Protein phosphatase</keyword>
<organism evidence="6 7">
    <name type="scientific">Cylindrotheca closterium</name>
    <dbReference type="NCBI Taxonomy" id="2856"/>
    <lineage>
        <taxon>Eukaryota</taxon>
        <taxon>Sar</taxon>
        <taxon>Stramenopiles</taxon>
        <taxon>Ochrophyta</taxon>
        <taxon>Bacillariophyta</taxon>
        <taxon>Bacillariophyceae</taxon>
        <taxon>Bacillariophycidae</taxon>
        <taxon>Bacillariales</taxon>
        <taxon>Bacillariaceae</taxon>
        <taxon>Cylindrotheca</taxon>
    </lineage>
</organism>
<dbReference type="AlphaFoldDB" id="A0AAD2JIR4"/>
<evidence type="ECO:0008006" key="8">
    <source>
        <dbReference type="Google" id="ProtNLM"/>
    </source>
</evidence>
<dbReference type="InterPro" id="IPR029021">
    <property type="entry name" value="Prot-tyrosine_phosphatase-like"/>
</dbReference>
<evidence type="ECO:0000256" key="1">
    <source>
        <dbReference type="ARBA" id="ARBA00022801"/>
    </source>
</evidence>
<dbReference type="Pfam" id="PF00782">
    <property type="entry name" value="DSPc"/>
    <property type="match status" value="1"/>
</dbReference>
<evidence type="ECO:0000259" key="4">
    <source>
        <dbReference type="PROSITE" id="PS50054"/>
    </source>
</evidence>
<sequence length="281" mass="31502">MAKPFGRPNQPVTQRVHEGSPQNDEGDKKPDIPSSNKNSQRVTVAAVIPQLLPKVILKYFLGVTVGLYILNQKRLLPRPLSAIVSRSLFWPTLPITVSRRVGKWITQVDDTVLIGGAPFGFAKIPETLYNEHNVRGVINMCEEYSGPLRKYKELGIEELHLPTTDHFEPELDDLMSAIAFIRRHEAQGKRVYVHCRAGHGRSAAAVFGWLIYKDPIVDLQALNSDFRKVRNVRSTLWKQPSIQQLHKRLKETGSLLTVGDIASSEVSPPKLIDGSDSDEDL</sequence>
<evidence type="ECO:0000259" key="5">
    <source>
        <dbReference type="PROSITE" id="PS50056"/>
    </source>
</evidence>
<accession>A0AAD2JIR4</accession>
<keyword evidence="7" id="KW-1185">Reference proteome</keyword>
<dbReference type="Proteomes" id="UP001295423">
    <property type="component" value="Unassembled WGS sequence"/>
</dbReference>
<feature type="domain" description="Tyrosine-protein phosphatase" evidence="4">
    <location>
        <begin position="104"/>
        <end position="258"/>
    </location>
</feature>
<evidence type="ECO:0000256" key="3">
    <source>
        <dbReference type="SAM" id="MobiDB-lite"/>
    </source>
</evidence>
<dbReference type="InterPro" id="IPR000340">
    <property type="entry name" value="Dual-sp_phosphatase_cat-dom"/>
</dbReference>
<comment type="caution">
    <text evidence="6">The sequence shown here is derived from an EMBL/GenBank/DDBJ whole genome shotgun (WGS) entry which is preliminary data.</text>
</comment>
<dbReference type="PROSITE" id="PS50054">
    <property type="entry name" value="TYR_PHOSPHATASE_DUAL"/>
    <property type="match status" value="1"/>
</dbReference>